<evidence type="ECO:0000256" key="7">
    <source>
        <dbReference type="ARBA" id="ARBA00038093"/>
    </source>
</evidence>
<organism evidence="10 11">
    <name type="scientific">Microvirga aerophila</name>
    <dbReference type="NCBI Taxonomy" id="670291"/>
    <lineage>
        <taxon>Bacteria</taxon>
        <taxon>Pseudomonadati</taxon>
        <taxon>Pseudomonadota</taxon>
        <taxon>Alphaproteobacteria</taxon>
        <taxon>Hyphomicrobiales</taxon>
        <taxon>Methylobacteriaceae</taxon>
        <taxon>Microvirga</taxon>
    </lineage>
</organism>
<gene>
    <name evidence="10" type="primary">vapC_3</name>
    <name evidence="8" type="synonym">vapC</name>
    <name evidence="10" type="ORF">MAE02_34860</name>
</gene>
<dbReference type="EC" id="3.1.-.-" evidence="8"/>
<dbReference type="Gene3D" id="3.40.50.1010">
    <property type="entry name" value="5'-nuclease"/>
    <property type="match status" value="1"/>
</dbReference>
<dbReference type="GO" id="GO:0000287">
    <property type="term" value="F:magnesium ion binding"/>
    <property type="evidence" value="ECO:0007669"/>
    <property type="project" value="UniProtKB-UniRule"/>
</dbReference>
<evidence type="ECO:0000259" key="9">
    <source>
        <dbReference type="Pfam" id="PF01850"/>
    </source>
</evidence>
<evidence type="ECO:0000256" key="1">
    <source>
        <dbReference type="ARBA" id="ARBA00001946"/>
    </source>
</evidence>
<keyword evidence="11" id="KW-1185">Reference proteome</keyword>
<dbReference type="GO" id="GO:0016787">
    <property type="term" value="F:hydrolase activity"/>
    <property type="evidence" value="ECO:0007669"/>
    <property type="project" value="UniProtKB-KW"/>
</dbReference>
<dbReference type="InterPro" id="IPR029060">
    <property type="entry name" value="PIN-like_dom_sf"/>
</dbReference>
<reference evidence="10 11" key="1">
    <citation type="submission" date="2019-07" db="EMBL/GenBank/DDBJ databases">
        <title>Whole genome shotgun sequence of Microvirga aerophila NBRC 106136.</title>
        <authorList>
            <person name="Hosoyama A."/>
            <person name="Uohara A."/>
            <person name="Ohji S."/>
            <person name="Ichikawa N."/>
        </authorList>
    </citation>
    <scope>NUCLEOTIDE SEQUENCE [LARGE SCALE GENOMIC DNA]</scope>
    <source>
        <strain evidence="10 11">NBRC 106136</strain>
    </source>
</reference>
<dbReference type="InterPro" id="IPR050556">
    <property type="entry name" value="Type_II_TA_system_RNase"/>
</dbReference>
<evidence type="ECO:0000256" key="2">
    <source>
        <dbReference type="ARBA" id="ARBA00022649"/>
    </source>
</evidence>
<keyword evidence="5 8" id="KW-0378">Hydrolase</keyword>
<keyword evidence="6 8" id="KW-0460">Magnesium</keyword>
<comment type="caution">
    <text evidence="10">The sequence shown here is derived from an EMBL/GenBank/DDBJ whole genome shotgun (WGS) entry which is preliminary data.</text>
</comment>
<dbReference type="PANTHER" id="PTHR33653:SF1">
    <property type="entry name" value="RIBONUCLEASE VAPC2"/>
    <property type="match status" value="1"/>
</dbReference>
<dbReference type="Proteomes" id="UP000321085">
    <property type="component" value="Unassembled WGS sequence"/>
</dbReference>
<dbReference type="AlphaFoldDB" id="A0A512BV26"/>
<dbReference type="OrthoDB" id="9796690at2"/>
<feature type="binding site" evidence="8">
    <location>
        <position position="9"/>
    </location>
    <ligand>
        <name>Mg(2+)</name>
        <dbReference type="ChEBI" id="CHEBI:18420"/>
    </ligand>
</feature>
<dbReference type="HAMAP" id="MF_00265">
    <property type="entry name" value="VapC_Nob1"/>
    <property type="match status" value="1"/>
</dbReference>
<dbReference type="PANTHER" id="PTHR33653">
    <property type="entry name" value="RIBONUCLEASE VAPC2"/>
    <property type="match status" value="1"/>
</dbReference>
<dbReference type="InterPro" id="IPR022907">
    <property type="entry name" value="VapC_family"/>
</dbReference>
<evidence type="ECO:0000256" key="6">
    <source>
        <dbReference type="ARBA" id="ARBA00022842"/>
    </source>
</evidence>
<dbReference type="CDD" id="cd18735">
    <property type="entry name" value="PIN_HiVapC1-like"/>
    <property type="match status" value="1"/>
</dbReference>
<dbReference type="GO" id="GO:0090729">
    <property type="term" value="F:toxin activity"/>
    <property type="evidence" value="ECO:0007669"/>
    <property type="project" value="UniProtKB-KW"/>
</dbReference>
<dbReference type="Pfam" id="PF01850">
    <property type="entry name" value="PIN"/>
    <property type="match status" value="1"/>
</dbReference>
<dbReference type="SUPFAM" id="SSF88723">
    <property type="entry name" value="PIN domain-like"/>
    <property type="match status" value="1"/>
</dbReference>
<name>A0A512BV26_9HYPH</name>
<feature type="binding site" evidence="8">
    <location>
        <position position="101"/>
    </location>
    <ligand>
        <name>Mg(2+)</name>
        <dbReference type="ChEBI" id="CHEBI:18420"/>
    </ligand>
</feature>
<proteinExistence type="inferred from homology"/>
<evidence type="ECO:0000313" key="11">
    <source>
        <dbReference type="Proteomes" id="UP000321085"/>
    </source>
</evidence>
<keyword evidence="8" id="KW-0800">Toxin</keyword>
<accession>A0A512BV26</accession>
<dbReference type="RefSeq" id="WP_114187699.1">
    <property type="nucleotide sequence ID" value="NZ_BJYU01000048.1"/>
</dbReference>
<evidence type="ECO:0000256" key="8">
    <source>
        <dbReference type="HAMAP-Rule" id="MF_00265"/>
    </source>
</evidence>
<keyword evidence="3 8" id="KW-0540">Nuclease</keyword>
<dbReference type="GO" id="GO:0004540">
    <property type="term" value="F:RNA nuclease activity"/>
    <property type="evidence" value="ECO:0007669"/>
    <property type="project" value="InterPro"/>
</dbReference>
<comment type="function">
    <text evidence="8">Toxic component of a toxin-antitoxin (TA) system. An RNase.</text>
</comment>
<comment type="cofactor">
    <cofactor evidence="1 8">
        <name>Mg(2+)</name>
        <dbReference type="ChEBI" id="CHEBI:18420"/>
    </cofactor>
</comment>
<protein>
    <recommendedName>
        <fullName evidence="8">Ribonuclease VapC</fullName>
        <shortName evidence="8">RNase VapC</shortName>
        <ecNumber evidence="8">3.1.-.-</ecNumber>
    </recommendedName>
    <alternativeName>
        <fullName evidence="8">Toxin VapC</fullName>
    </alternativeName>
</protein>
<dbReference type="InterPro" id="IPR002716">
    <property type="entry name" value="PIN_dom"/>
</dbReference>
<evidence type="ECO:0000313" key="10">
    <source>
        <dbReference type="EMBL" id="GEO15790.1"/>
    </source>
</evidence>
<feature type="domain" description="PIN" evidence="9">
    <location>
        <begin position="6"/>
        <end position="128"/>
    </location>
</feature>
<keyword evidence="4 8" id="KW-0479">Metal-binding</keyword>
<evidence type="ECO:0000256" key="3">
    <source>
        <dbReference type="ARBA" id="ARBA00022722"/>
    </source>
</evidence>
<dbReference type="EMBL" id="BJYU01000048">
    <property type="protein sequence ID" value="GEO15790.1"/>
    <property type="molecule type" value="Genomic_DNA"/>
</dbReference>
<evidence type="ECO:0000256" key="4">
    <source>
        <dbReference type="ARBA" id="ARBA00022723"/>
    </source>
</evidence>
<sequence length="137" mass="14921">MAAASYLLDTNICIYIRRERPQGVLERFKALAPGSTAISVITYGELIYGVRKSPNPDKAMAVLQELIALIPVLPVAIDVAKTYGAIRSDLAVRGELIGNNDLWIAAHAKSVGLTVVTNNESEFQRVEGLKIENWARG</sequence>
<comment type="similarity">
    <text evidence="7 8">Belongs to the PINc/VapC protein family.</text>
</comment>
<keyword evidence="2 8" id="KW-1277">Toxin-antitoxin system</keyword>
<evidence type="ECO:0000256" key="5">
    <source>
        <dbReference type="ARBA" id="ARBA00022801"/>
    </source>
</evidence>